<dbReference type="InterPro" id="IPR028082">
    <property type="entry name" value="Peripla_BP_I"/>
</dbReference>
<dbReference type="SUPFAM" id="SSF53822">
    <property type="entry name" value="Periplasmic binding protein-like I"/>
    <property type="match status" value="1"/>
</dbReference>
<dbReference type="Pfam" id="PF07562">
    <property type="entry name" value="NCD3G"/>
    <property type="match status" value="1"/>
</dbReference>
<evidence type="ECO:0000313" key="15">
    <source>
        <dbReference type="EMBL" id="GIX74728.1"/>
    </source>
</evidence>
<dbReference type="InterPro" id="IPR038550">
    <property type="entry name" value="GPCR_3_9-Cys_sf"/>
</dbReference>
<evidence type="ECO:0000256" key="3">
    <source>
        <dbReference type="ARBA" id="ARBA00022475"/>
    </source>
</evidence>
<sequence length="697" mass="77416">MTHHQEIKRNVGCKYFCDGGGVLRQTGGEERDGGCCQATRHQSLRVDRQRGVGWSPVRGGRSRGGGGRGHHNLASAQATGGIRRTLQVPHPGEQRTQQPLVLGILGRALQLQTARLLRDALQPEVPQVVRGDRRAAHLGGERLPADAGPAFRARCRLRLRPRPLQRAAQLVRGQPGLCDAMRVMDGRMLKEAMEKVHFKDESEKTFRFLPSGDAPPRYSIINFQKKSDSSDYLWRPVGTYALSEMGVPHLDLDKNALRFKHLEMEFPRSFCSAPCHLGQAKLQLEGDTCCWLCTNCSAYQFLPDQFRCEDCPPGTLPAHPHKARCDPIPEAYLSYSSPWALGTMAFAGLGALTTLAVAGQFWKFRDTPVIKASGRELSGLLLLGIFLSFTMTFVIVAKPAPCTCGITRFFLGFCYTLCYAAIVTKTNRIARIFNQRRQKPCQKPRYTSPKSQLVITALLVSIEGIINTTWLLYDRPAVTHMYPTREENVLICLGSDTASYLVGLIYPFVLIGFCTVYAFKTRKCPDGFNEARYLTFTNYDVRDLAGVPAAVRAEHQQHHPLRDSEFAAQPERDGAAGMPLLPQGVHRRLQAGEEHQGRRHVPAQPQLLLPRPAPALYPPNVLNGASTVAKIITATACALSPPLLQCAVPESTIRITTYATRKQWTTTRTRVRQGKTTSPWKRSQHASIRPTPILSNT</sequence>
<evidence type="ECO:0000256" key="13">
    <source>
        <dbReference type="SAM" id="Phobius"/>
    </source>
</evidence>
<evidence type="ECO:0000256" key="10">
    <source>
        <dbReference type="ARBA" id="ARBA00023224"/>
    </source>
</evidence>
<keyword evidence="8 15" id="KW-0675">Receptor</keyword>
<dbReference type="FunFam" id="2.10.50.30:FF:000001">
    <property type="entry name" value="metabotropic glutamate receptor 1"/>
    <property type="match status" value="1"/>
</dbReference>
<keyword evidence="10" id="KW-0807">Transducer</keyword>
<evidence type="ECO:0000256" key="7">
    <source>
        <dbReference type="ARBA" id="ARBA00023136"/>
    </source>
</evidence>
<comment type="similarity">
    <text evidence="2">Belongs to the G-protein coupled receptor 3 family.</text>
</comment>
<dbReference type="InterPro" id="IPR017978">
    <property type="entry name" value="GPCR_3_C"/>
</dbReference>
<reference evidence="15 16" key="1">
    <citation type="submission" date="2021-06" db="EMBL/GenBank/DDBJ databases">
        <title>Caerostris extrusa draft genome.</title>
        <authorList>
            <person name="Kono N."/>
            <person name="Arakawa K."/>
        </authorList>
    </citation>
    <scope>NUCLEOTIDE SEQUENCE [LARGE SCALE GENOMIC DNA]</scope>
</reference>
<evidence type="ECO:0000256" key="6">
    <source>
        <dbReference type="ARBA" id="ARBA00023040"/>
    </source>
</evidence>
<keyword evidence="9" id="KW-0325">Glycoprotein</keyword>
<feature type="domain" description="G-protein coupled receptors family 3 profile" evidence="14">
    <location>
        <begin position="339"/>
        <end position="539"/>
    </location>
</feature>
<comment type="subcellular location">
    <subcellularLocation>
        <location evidence="1">Cell membrane</location>
        <topology evidence="1">Multi-pass membrane protein</topology>
    </subcellularLocation>
</comment>
<keyword evidence="4 13" id="KW-0812">Transmembrane</keyword>
<keyword evidence="3" id="KW-1003">Cell membrane</keyword>
<dbReference type="Pfam" id="PF00003">
    <property type="entry name" value="7tm_3"/>
    <property type="match status" value="1"/>
</dbReference>
<evidence type="ECO:0000256" key="9">
    <source>
        <dbReference type="ARBA" id="ARBA00023180"/>
    </source>
</evidence>
<accession>A0AAV4MQV0</accession>
<dbReference type="InterPro" id="IPR017979">
    <property type="entry name" value="GPCR_3_CS"/>
</dbReference>
<evidence type="ECO:0000256" key="5">
    <source>
        <dbReference type="ARBA" id="ARBA00022989"/>
    </source>
</evidence>
<feature type="region of interest" description="Disordered" evidence="12">
    <location>
        <begin position="52"/>
        <end position="71"/>
    </location>
</feature>
<feature type="compositionally biased region" description="Polar residues" evidence="12">
    <location>
        <begin position="668"/>
        <end position="681"/>
    </location>
</feature>
<dbReference type="GO" id="GO:0005886">
    <property type="term" value="C:plasma membrane"/>
    <property type="evidence" value="ECO:0007669"/>
    <property type="project" value="UniProtKB-SubCell"/>
</dbReference>
<proteinExistence type="inferred from homology"/>
<dbReference type="GO" id="GO:0004930">
    <property type="term" value="F:G protein-coupled receptor activity"/>
    <property type="evidence" value="ECO:0007669"/>
    <property type="project" value="UniProtKB-KW"/>
</dbReference>
<evidence type="ECO:0000256" key="1">
    <source>
        <dbReference type="ARBA" id="ARBA00004651"/>
    </source>
</evidence>
<dbReference type="InterPro" id="IPR050726">
    <property type="entry name" value="mGluR"/>
</dbReference>
<dbReference type="Gene3D" id="2.10.50.30">
    <property type="entry name" value="GPCR, family 3, nine cysteines domain"/>
    <property type="match status" value="1"/>
</dbReference>
<comment type="caution">
    <text evidence="15">The sequence shown here is derived from an EMBL/GenBank/DDBJ whole genome shotgun (WGS) entry which is preliminary data.</text>
</comment>
<evidence type="ECO:0000256" key="4">
    <source>
        <dbReference type="ARBA" id="ARBA00022692"/>
    </source>
</evidence>
<comment type="function">
    <text evidence="11">G-protein coupled receptor for glutamate. Ligand binding causes a conformation change that triggers signaling via guanine nucleotide-binding proteins (G proteins) and modulates the activity of down-stream effectors.</text>
</comment>
<evidence type="ECO:0000259" key="14">
    <source>
        <dbReference type="PROSITE" id="PS50259"/>
    </source>
</evidence>
<feature type="region of interest" description="Disordered" evidence="12">
    <location>
        <begin position="668"/>
        <end position="697"/>
    </location>
</feature>
<feature type="transmembrane region" description="Helical" evidence="13">
    <location>
        <begin position="339"/>
        <end position="358"/>
    </location>
</feature>
<evidence type="ECO:0000256" key="11">
    <source>
        <dbReference type="ARBA" id="ARBA00054813"/>
    </source>
</evidence>
<protein>
    <submittedName>
        <fullName evidence="15">Metabotropic glutamate receptor 3</fullName>
    </submittedName>
</protein>
<gene>
    <name evidence="15" type="primary">GRM3</name>
    <name evidence="15" type="ORF">CEXT_763131</name>
</gene>
<feature type="transmembrane region" description="Helical" evidence="13">
    <location>
        <begin position="498"/>
        <end position="519"/>
    </location>
</feature>
<dbReference type="Gene3D" id="3.40.50.2300">
    <property type="match status" value="2"/>
</dbReference>
<evidence type="ECO:0000256" key="2">
    <source>
        <dbReference type="ARBA" id="ARBA00007242"/>
    </source>
</evidence>
<dbReference type="CDD" id="cd15045">
    <property type="entry name" value="7tmC_mGluRs"/>
    <property type="match status" value="1"/>
</dbReference>
<feature type="transmembrane region" description="Helical" evidence="13">
    <location>
        <begin position="451"/>
        <end position="473"/>
    </location>
</feature>
<dbReference type="InterPro" id="IPR011500">
    <property type="entry name" value="GPCR_3_9-Cys_dom"/>
</dbReference>
<feature type="transmembrane region" description="Helical" evidence="13">
    <location>
        <begin position="379"/>
        <end position="397"/>
    </location>
</feature>
<feature type="transmembrane region" description="Helical" evidence="13">
    <location>
        <begin position="409"/>
        <end position="430"/>
    </location>
</feature>
<keyword evidence="7 13" id="KW-0472">Membrane</keyword>
<dbReference type="PANTHER" id="PTHR24060">
    <property type="entry name" value="METABOTROPIC GLUTAMATE RECEPTOR"/>
    <property type="match status" value="1"/>
</dbReference>
<keyword evidence="5 13" id="KW-1133">Transmembrane helix</keyword>
<keyword evidence="6" id="KW-0297">G-protein coupled receptor</keyword>
<evidence type="ECO:0000313" key="16">
    <source>
        <dbReference type="Proteomes" id="UP001054945"/>
    </source>
</evidence>
<evidence type="ECO:0000256" key="12">
    <source>
        <dbReference type="SAM" id="MobiDB-lite"/>
    </source>
</evidence>
<name>A0AAV4MQV0_CAEEX</name>
<dbReference type="Proteomes" id="UP001054945">
    <property type="component" value="Unassembled WGS sequence"/>
</dbReference>
<dbReference type="PROSITE" id="PS00980">
    <property type="entry name" value="G_PROTEIN_RECEP_F3_2"/>
    <property type="match status" value="1"/>
</dbReference>
<keyword evidence="16" id="KW-1185">Reference proteome</keyword>
<dbReference type="PROSITE" id="PS50259">
    <property type="entry name" value="G_PROTEIN_RECEP_F3_4"/>
    <property type="match status" value="1"/>
</dbReference>
<organism evidence="15 16">
    <name type="scientific">Caerostris extrusa</name>
    <name type="common">Bark spider</name>
    <name type="synonym">Caerostris bankana</name>
    <dbReference type="NCBI Taxonomy" id="172846"/>
    <lineage>
        <taxon>Eukaryota</taxon>
        <taxon>Metazoa</taxon>
        <taxon>Ecdysozoa</taxon>
        <taxon>Arthropoda</taxon>
        <taxon>Chelicerata</taxon>
        <taxon>Arachnida</taxon>
        <taxon>Araneae</taxon>
        <taxon>Araneomorphae</taxon>
        <taxon>Entelegynae</taxon>
        <taxon>Araneoidea</taxon>
        <taxon>Araneidae</taxon>
        <taxon>Caerostris</taxon>
    </lineage>
</organism>
<dbReference type="EMBL" id="BPLR01020092">
    <property type="protein sequence ID" value="GIX74728.1"/>
    <property type="molecule type" value="Genomic_DNA"/>
</dbReference>
<dbReference type="AlphaFoldDB" id="A0AAV4MQV0"/>
<evidence type="ECO:0000256" key="8">
    <source>
        <dbReference type="ARBA" id="ARBA00023170"/>
    </source>
</evidence>